<evidence type="ECO:0000313" key="6">
    <source>
        <dbReference type="EMBL" id="WZW98417.1"/>
    </source>
</evidence>
<evidence type="ECO:0000313" key="7">
    <source>
        <dbReference type="Proteomes" id="UP001434337"/>
    </source>
</evidence>
<sequence>MSDAAATGDMDAFDADVLIYAAVPDHVLGRRVLPLLRSDAPRVGSTVLLPELLSKPLREGAHDQAGVLAEVLGRLTLLPCTEVVGELASVLGAKYKLKAADAIHLATAVNAGAERFITNNARDFGTSIAEIDIVRPAALPDADAPPGPGGI</sequence>
<keyword evidence="2" id="KW-0479">Metal-binding</keyword>
<accession>A0ABZ3C9I1</accession>
<keyword evidence="4" id="KW-0460">Magnesium</keyword>
<reference evidence="6 7" key="1">
    <citation type="journal article" date="2023" name="Environ Microbiome">
        <title>A coral-associated actinobacterium mitigates coral bleaching under heat stress.</title>
        <authorList>
            <person name="Li J."/>
            <person name="Zou Y."/>
            <person name="Li Q."/>
            <person name="Zhang J."/>
            <person name="Bourne D.G."/>
            <person name="Lyu Y."/>
            <person name="Liu C."/>
            <person name="Zhang S."/>
        </authorList>
    </citation>
    <scope>NUCLEOTIDE SEQUENCE [LARGE SCALE GENOMIC DNA]</scope>
    <source>
        <strain evidence="6 7">SCSIO 13291</strain>
    </source>
</reference>
<keyword evidence="7" id="KW-1185">Reference proteome</keyword>
<gene>
    <name evidence="6" type="ORF">PCC79_16245</name>
</gene>
<name>A0ABZ3C9I1_9ACTN</name>
<dbReference type="RefSeq" id="WP_232547041.1">
    <property type="nucleotide sequence ID" value="NZ_CP115965.1"/>
</dbReference>
<dbReference type="InterPro" id="IPR002716">
    <property type="entry name" value="PIN_dom"/>
</dbReference>
<evidence type="ECO:0000256" key="1">
    <source>
        <dbReference type="ARBA" id="ARBA00022722"/>
    </source>
</evidence>
<dbReference type="Proteomes" id="UP001434337">
    <property type="component" value="Chromosome"/>
</dbReference>
<dbReference type="Pfam" id="PF01850">
    <property type="entry name" value="PIN"/>
    <property type="match status" value="1"/>
</dbReference>
<organism evidence="6 7">
    <name type="scientific">Propioniciclava soli</name>
    <dbReference type="NCBI Taxonomy" id="2775081"/>
    <lineage>
        <taxon>Bacteria</taxon>
        <taxon>Bacillati</taxon>
        <taxon>Actinomycetota</taxon>
        <taxon>Actinomycetes</taxon>
        <taxon>Propionibacteriales</taxon>
        <taxon>Propionibacteriaceae</taxon>
        <taxon>Propioniciclava</taxon>
    </lineage>
</organism>
<evidence type="ECO:0000256" key="4">
    <source>
        <dbReference type="ARBA" id="ARBA00022842"/>
    </source>
</evidence>
<keyword evidence="3" id="KW-0378">Hydrolase</keyword>
<evidence type="ECO:0000256" key="3">
    <source>
        <dbReference type="ARBA" id="ARBA00022801"/>
    </source>
</evidence>
<feature type="domain" description="PIN" evidence="5">
    <location>
        <begin position="13"/>
        <end position="122"/>
    </location>
</feature>
<dbReference type="SUPFAM" id="SSF88723">
    <property type="entry name" value="PIN domain-like"/>
    <property type="match status" value="1"/>
</dbReference>
<evidence type="ECO:0000256" key="2">
    <source>
        <dbReference type="ARBA" id="ARBA00022723"/>
    </source>
</evidence>
<protein>
    <submittedName>
        <fullName evidence="6">Type II toxin-antitoxin system VapC family toxin</fullName>
    </submittedName>
</protein>
<keyword evidence="1" id="KW-0540">Nuclease</keyword>
<proteinExistence type="predicted"/>
<dbReference type="InterPro" id="IPR029060">
    <property type="entry name" value="PIN-like_dom_sf"/>
</dbReference>
<dbReference type="Gene3D" id="3.40.50.1010">
    <property type="entry name" value="5'-nuclease"/>
    <property type="match status" value="1"/>
</dbReference>
<evidence type="ECO:0000259" key="5">
    <source>
        <dbReference type="Pfam" id="PF01850"/>
    </source>
</evidence>
<dbReference type="EMBL" id="CP115965">
    <property type="protein sequence ID" value="WZW98417.1"/>
    <property type="molecule type" value="Genomic_DNA"/>
</dbReference>